<name>A0ABW2TMQ1_9PSEU</name>
<evidence type="ECO:0000313" key="3">
    <source>
        <dbReference type="EMBL" id="MFC7614429.1"/>
    </source>
</evidence>
<feature type="signal peptide" evidence="2">
    <location>
        <begin position="1"/>
        <end position="28"/>
    </location>
</feature>
<keyword evidence="4" id="KW-1185">Reference proteome</keyword>
<reference evidence="4" key="1">
    <citation type="journal article" date="2019" name="Int. J. Syst. Evol. Microbiol.">
        <title>The Global Catalogue of Microorganisms (GCM) 10K type strain sequencing project: providing services to taxonomists for standard genome sequencing and annotation.</title>
        <authorList>
            <consortium name="The Broad Institute Genomics Platform"/>
            <consortium name="The Broad Institute Genome Sequencing Center for Infectious Disease"/>
            <person name="Wu L."/>
            <person name="Ma J."/>
        </authorList>
    </citation>
    <scope>NUCLEOTIDE SEQUENCE [LARGE SCALE GENOMIC DNA]</scope>
    <source>
        <strain evidence="4">JCM 17695</strain>
    </source>
</reference>
<accession>A0ABW2TMQ1</accession>
<comment type="caution">
    <text evidence="3">The sequence shown here is derived from an EMBL/GenBank/DDBJ whole genome shotgun (WGS) entry which is preliminary data.</text>
</comment>
<dbReference type="Proteomes" id="UP001596512">
    <property type="component" value="Unassembled WGS sequence"/>
</dbReference>
<gene>
    <name evidence="3" type="ORF">ACFQV2_13760</name>
</gene>
<dbReference type="EMBL" id="JBHTEY010000004">
    <property type="protein sequence ID" value="MFC7614429.1"/>
    <property type="molecule type" value="Genomic_DNA"/>
</dbReference>
<protein>
    <recommendedName>
        <fullName evidence="5">Ig-like domain (Group 3)</fullName>
    </recommendedName>
</protein>
<evidence type="ECO:0000256" key="2">
    <source>
        <dbReference type="SAM" id="SignalP"/>
    </source>
</evidence>
<keyword evidence="2" id="KW-0732">Signal</keyword>
<feature type="compositionally biased region" description="Basic residues" evidence="1">
    <location>
        <begin position="632"/>
        <end position="650"/>
    </location>
</feature>
<evidence type="ECO:0008006" key="5">
    <source>
        <dbReference type="Google" id="ProtNLM"/>
    </source>
</evidence>
<evidence type="ECO:0000256" key="1">
    <source>
        <dbReference type="SAM" id="MobiDB-lite"/>
    </source>
</evidence>
<feature type="chain" id="PRO_5047501571" description="Ig-like domain (Group 3)" evidence="2">
    <location>
        <begin position="29"/>
        <end position="650"/>
    </location>
</feature>
<feature type="region of interest" description="Disordered" evidence="1">
    <location>
        <begin position="575"/>
        <end position="650"/>
    </location>
</feature>
<feature type="compositionally biased region" description="Low complexity" evidence="1">
    <location>
        <begin position="575"/>
        <end position="599"/>
    </location>
</feature>
<sequence>MRPVLMKAARGVVALAVAAAGVVVSAGAAEAEQRPSNAALEPAKWATTDSRRPNETITTGDAVVGAWVDDRGKEHVSKSYFSFDLARFAGKRIVGAAIVGVETHVNDCDKPRSTELWVTKQVGTWTWAEQPREKAKIPGGVGLGCQWDYVEWDAAEAVRQAVAGGQLTVAMRITEQHQDDPAYGRRYSNRLKLFVQYNSAPNTPTGLAVSGKQCGGEPVWVAKSWEGTRLSALTSDPDESAGTPDIRFAWWPQDAPERRTEVVAPLRSGSFGSIHLPDTLTDGGTYAFAARSEDGMDVSAWSETCLFTTDFTRPGKPAVSSEDFPTDIDPAKSFQGVPGEFTFTAAGNADVVAYRWGEGFAQGTVAAESIGGPATVTFTPGDYGYTRIVVNAVDRAGNHSDYTYYDFYVHETAPAVWTERDPEVGFPVDVHLRARQAGAVTFTYTVDGGPERTAPVDPAAPTTISLPAVSLRGPEVKAWTTDAEGGRSAVTTTRIRVNGVSPEIEVAPHPQVAGLPVELSVRATQTGAAGVTYWLDDGPRTTVPLAADGTLRTTFTTDQTGWLTVYATTTSAAGVVSAPAETSSSPTAARRPSPAPTTRTGRRRAAPAWQARSPSPRPAPASPGSGTPWRTARSRRSPRSTARRRCGSPR</sequence>
<organism evidence="3 4">
    <name type="scientific">Actinokineospora soli</name>
    <dbReference type="NCBI Taxonomy" id="1048753"/>
    <lineage>
        <taxon>Bacteria</taxon>
        <taxon>Bacillati</taxon>
        <taxon>Actinomycetota</taxon>
        <taxon>Actinomycetes</taxon>
        <taxon>Pseudonocardiales</taxon>
        <taxon>Pseudonocardiaceae</taxon>
        <taxon>Actinokineospora</taxon>
    </lineage>
</organism>
<evidence type="ECO:0000313" key="4">
    <source>
        <dbReference type="Proteomes" id="UP001596512"/>
    </source>
</evidence>
<proteinExistence type="predicted"/>